<dbReference type="KEGG" id="zmk:HG535_0F06170"/>
<feature type="transmembrane region" description="Helical" evidence="2">
    <location>
        <begin position="6"/>
        <end position="28"/>
    </location>
</feature>
<sequence>MGSVSTAVGCAVGIPIGLGLLVALFFWWRLQRRFKREDKEDAELEQVIQDDNGYISFDNLETLQQQEYKEPTIWQNQDAPQSNDSEIFEVRKIPRQPIGGSGSSDGSVSQEEKNTHVTGSLENLGPSQHQEPSSKQQRKSKYFVPAYRRKLNAIQSKQVNADGISTSNSSNASLESSQKLFKKHINIYDQMIPVVAGEPSAISDDKSDKDFPQNNELLIKNLKSQDFGSYPTRASSASLNQLNMVDPSNSSIKQTASVENVFDTPKSERVLNSDEKLEKPDDVYLLRNNYDIMNTSEIAEEDQYENEFTNYTENKREFIDSLRPKKK</sequence>
<evidence type="ECO:0008006" key="5">
    <source>
        <dbReference type="Google" id="ProtNLM"/>
    </source>
</evidence>
<protein>
    <recommendedName>
        <fullName evidence="5">Suppressor of lethality of KEX2 GAS1 double null mutant protein 1</fullName>
    </recommendedName>
</protein>
<dbReference type="AlphaFoldDB" id="A0A7H9B5X0"/>
<gene>
    <name evidence="3" type="ORF">HG535_0F06170</name>
</gene>
<accession>A0A7H9B5X0</accession>
<dbReference type="EMBL" id="CP058609">
    <property type="protein sequence ID" value="QLG74105.1"/>
    <property type="molecule type" value="Genomic_DNA"/>
</dbReference>
<keyword evidence="2" id="KW-1133">Transmembrane helix</keyword>
<dbReference type="RefSeq" id="XP_037145830.1">
    <property type="nucleotide sequence ID" value="XM_037289935.1"/>
</dbReference>
<reference evidence="3 4" key="1">
    <citation type="submission" date="2020-07" db="EMBL/GenBank/DDBJ databases">
        <title>The yeast mating-type switching endonuclease HO is a domesticated member of an unorthodox homing genetic element family.</title>
        <authorList>
            <person name="Coughlan A.Y."/>
            <person name="Lombardi L."/>
            <person name="Braun-Galleani S."/>
            <person name="Martos A.R."/>
            <person name="Galeote V."/>
            <person name="Bigey F."/>
            <person name="Dequin S."/>
            <person name="Byrne K.P."/>
            <person name="Wolfe K.H."/>
        </authorList>
    </citation>
    <scope>NUCLEOTIDE SEQUENCE [LARGE SCALE GENOMIC DNA]</scope>
    <source>
        <strain evidence="3 4">NRRL Y-6702</strain>
    </source>
</reference>
<name>A0A7H9B5X0_ZYGMR</name>
<keyword evidence="4" id="KW-1185">Reference proteome</keyword>
<evidence type="ECO:0000256" key="2">
    <source>
        <dbReference type="SAM" id="Phobius"/>
    </source>
</evidence>
<feature type="region of interest" description="Disordered" evidence="1">
    <location>
        <begin position="94"/>
        <end position="140"/>
    </location>
</feature>
<evidence type="ECO:0000313" key="4">
    <source>
        <dbReference type="Proteomes" id="UP000509704"/>
    </source>
</evidence>
<keyword evidence="2" id="KW-0472">Membrane</keyword>
<feature type="compositionally biased region" description="Polar residues" evidence="1">
    <location>
        <begin position="116"/>
        <end position="135"/>
    </location>
</feature>
<dbReference type="GeneID" id="59237863"/>
<evidence type="ECO:0000313" key="3">
    <source>
        <dbReference type="EMBL" id="QLG74105.1"/>
    </source>
</evidence>
<keyword evidence="2" id="KW-0812">Transmembrane</keyword>
<organism evidence="3 4">
    <name type="scientific">Zygotorulaspora mrakii</name>
    <name type="common">Zygosaccharomyces mrakii</name>
    <dbReference type="NCBI Taxonomy" id="42260"/>
    <lineage>
        <taxon>Eukaryota</taxon>
        <taxon>Fungi</taxon>
        <taxon>Dikarya</taxon>
        <taxon>Ascomycota</taxon>
        <taxon>Saccharomycotina</taxon>
        <taxon>Saccharomycetes</taxon>
        <taxon>Saccharomycetales</taxon>
        <taxon>Saccharomycetaceae</taxon>
        <taxon>Zygotorulaspora</taxon>
    </lineage>
</organism>
<evidence type="ECO:0000256" key="1">
    <source>
        <dbReference type="SAM" id="MobiDB-lite"/>
    </source>
</evidence>
<proteinExistence type="predicted"/>
<dbReference type="OrthoDB" id="4097102at2759"/>
<dbReference type="Proteomes" id="UP000509704">
    <property type="component" value="Chromosome 6"/>
</dbReference>